<feature type="domain" description="Signal transduction histidine kinase internal region" evidence="2">
    <location>
        <begin position="152"/>
        <end position="230"/>
    </location>
</feature>
<proteinExistence type="predicted"/>
<dbReference type="InterPro" id="IPR050640">
    <property type="entry name" value="Bact_2-comp_sensor_kinase"/>
</dbReference>
<evidence type="ECO:0000259" key="2">
    <source>
        <dbReference type="Pfam" id="PF06580"/>
    </source>
</evidence>
<feature type="transmembrane region" description="Helical" evidence="1">
    <location>
        <begin position="21"/>
        <end position="39"/>
    </location>
</feature>
<dbReference type="EC" id="2.7.13.3" evidence="3"/>
<feature type="transmembrane region" description="Helical" evidence="1">
    <location>
        <begin position="51"/>
        <end position="75"/>
    </location>
</feature>
<evidence type="ECO:0000256" key="1">
    <source>
        <dbReference type="SAM" id="Phobius"/>
    </source>
</evidence>
<keyword evidence="1" id="KW-0472">Membrane</keyword>
<dbReference type="PANTHER" id="PTHR34220:SF7">
    <property type="entry name" value="SENSOR HISTIDINE KINASE YPDA"/>
    <property type="match status" value="1"/>
</dbReference>
<comment type="caution">
    <text evidence="3">The sequence shown here is derived from an EMBL/GenBank/DDBJ whole genome shotgun (WGS) entry which is preliminary data.</text>
</comment>
<dbReference type="InterPro" id="IPR010559">
    <property type="entry name" value="Sig_transdc_His_kin_internal"/>
</dbReference>
<keyword evidence="3" id="KW-0808">Transferase</keyword>
<dbReference type="GO" id="GO:0016020">
    <property type="term" value="C:membrane"/>
    <property type="evidence" value="ECO:0007669"/>
    <property type="project" value="InterPro"/>
</dbReference>
<reference evidence="3 4" key="1">
    <citation type="submission" date="2020-07" db="EMBL/GenBank/DDBJ databases">
        <title>Genomic Encyclopedia of Archaeal and Bacterial Type Strains, Phase II (KMG-II): from individual species to whole genera.</title>
        <authorList>
            <person name="Goeker M."/>
        </authorList>
    </citation>
    <scope>NUCLEOTIDE SEQUENCE [LARGE SCALE GENOMIC DNA]</scope>
    <source>
        <strain evidence="3 4">DSM 21226</strain>
    </source>
</reference>
<sequence length="359" mass="39164">MFMPPESDPNDLPDDLCQGGVVLRTVLFVHGVVALGLGFRALSVRQWLVDVSVVVAAVLPATLVWLLAACALGRARLRVPQRAQPAVAWLVLCGLGAACGAMAWTLLVWLGQIDEGWPTGLATVGSGAALSGAVFHWLRQRTRMRLPAGTQARLAELQSRIRPHFLFNALNSAIALVRVDPAQAEAVLEDLSELFRAALVGSGERVTLGEEVELAQRYLAIEQVRFGDRLNVRWKIDPLVENAWVPSLLLQPLVENAVKHGVEPSPTGGAIRIRAQARHGHALVTITNTVPEGRPRKGHGMALHNVRDRLQLLHDLDMRFEAGPIEGGRFRVRLLVPLVKGTETARGSAQRQKDKEKQP</sequence>
<dbReference type="Pfam" id="PF06580">
    <property type="entry name" value="His_kinase"/>
    <property type="match status" value="1"/>
</dbReference>
<feature type="transmembrane region" description="Helical" evidence="1">
    <location>
        <begin position="116"/>
        <end position="138"/>
    </location>
</feature>
<dbReference type="Proteomes" id="UP000518288">
    <property type="component" value="Unassembled WGS sequence"/>
</dbReference>
<dbReference type="Gene3D" id="3.30.565.10">
    <property type="entry name" value="Histidine kinase-like ATPase, C-terminal domain"/>
    <property type="match status" value="1"/>
</dbReference>
<dbReference type="GO" id="GO:0000155">
    <property type="term" value="F:phosphorelay sensor kinase activity"/>
    <property type="evidence" value="ECO:0007669"/>
    <property type="project" value="InterPro"/>
</dbReference>
<name>A0A7Y9UD13_9BURK</name>
<dbReference type="RefSeq" id="WP_246332572.1">
    <property type="nucleotide sequence ID" value="NZ_JACCFH010000001.1"/>
</dbReference>
<evidence type="ECO:0000313" key="3">
    <source>
        <dbReference type="EMBL" id="NYG34139.1"/>
    </source>
</evidence>
<dbReference type="PANTHER" id="PTHR34220">
    <property type="entry name" value="SENSOR HISTIDINE KINASE YPDA"/>
    <property type="match status" value="1"/>
</dbReference>
<feature type="transmembrane region" description="Helical" evidence="1">
    <location>
        <begin position="87"/>
        <end position="110"/>
    </location>
</feature>
<accession>A0A7Y9UD13</accession>
<keyword evidence="1" id="KW-0812">Transmembrane</keyword>
<gene>
    <name evidence="3" type="ORF">BDD16_003125</name>
</gene>
<evidence type="ECO:0000313" key="4">
    <source>
        <dbReference type="Proteomes" id="UP000518288"/>
    </source>
</evidence>
<dbReference type="AlphaFoldDB" id="A0A7Y9UD13"/>
<protein>
    <submittedName>
        <fullName evidence="3">Two-component system sensor histidine kinase AlgZ</fullName>
        <ecNumber evidence="3">2.7.13.3</ecNumber>
    </submittedName>
</protein>
<dbReference type="InterPro" id="IPR036890">
    <property type="entry name" value="HATPase_C_sf"/>
</dbReference>
<dbReference type="SUPFAM" id="SSF55874">
    <property type="entry name" value="ATPase domain of HSP90 chaperone/DNA topoisomerase II/histidine kinase"/>
    <property type="match status" value="1"/>
</dbReference>
<keyword evidence="4" id="KW-1185">Reference proteome</keyword>
<organism evidence="3 4">
    <name type="scientific">Sphaerotilus montanus</name>
    <dbReference type="NCBI Taxonomy" id="522889"/>
    <lineage>
        <taxon>Bacteria</taxon>
        <taxon>Pseudomonadati</taxon>
        <taxon>Pseudomonadota</taxon>
        <taxon>Betaproteobacteria</taxon>
        <taxon>Burkholderiales</taxon>
        <taxon>Sphaerotilaceae</taxon>
        <taxon>Sphaerotilus</taxon>
    </lineage>
</organism>
<keyword evidence="1" id="KW-1133">Transmembrane helix</keyword>
<dbReference type="EMBL" id="JACCFH010000001">
    <property type="protein sequence ID" value="NYG34139.1"/>
    <property type="molecule type" value="Genomic_DNA"/>
</dbReference>
<keyword evidence="3" id="KW-0418">Kinase</keyword>